<evidence type="ECO:0000313" key="3">
    <source>
        <dbReference type="Proteomes" id="UP000015104"/>
    </source>
</evidence>
<dbReference type="EMBL" id="CAEY01000505">
    <property type="status" value="NOT_ANNOTATED_CDS"/>
    <property type="molecule type" value="Genomic_DNA"/>
</dbReference>
<feature type="region of interest" description="Disordered" evidence="1">
    <location>
        <begin position="361"/>
        <end position="414"/>
    </location>
</feature>
<protein>
    <recommendedName>
        <fullName evidence="4">DUF4780 domain-containing protein</fullName>
    </recommendedName>
</protein>
<evidence type="ECO:0008006" key="4">
    <source>
        <dbReference type="Google" id="ProtNLM"/>
    </source>
</evidence>
<reference evidence="3" key="1">
    <citation type="submission" date="2011-08" db="EMBL/GenBank/DDBJ databases">
        <authorList>
            <person name="Rombauts S."/>
        </authorList>
    </citation>
    <scope>NUCLEOTIDE SEQUENCE</scope>
    <source>
        <strain evidence="3">London</strain>
    </source>
</reference>
<evidence type="ECO:0000256" key="1">
    <source>
        <dbReference type="SAM" id="MobiDB-lite"/>
    </source>
</evidence>
<dbReference type="HOGENOM" id="CLU_013067_0_0_1"/>
<keyword evidence="3" id="KW-1185">Reference proteome</keyword>
<organism evidence="2 3">
    <name type="scientific">Tetranychus urticae</name>
    <name type="common">Two-spotted spider mite</name>
    <dbReference type="NCBI Taxonomy" id="32264"/>
    <lineage>
        <taxon>Eukaryota</taxon>
        <taxon>Metazoa</taxon>
        <taxon>Ecdysozoa</taxon>
        <taxon>Arthropoda</taxon>
        <taxon>Chelicerata</taxon>
        <taxon>Arachnida</taxon>
        <taxon>Acari</taxon>
        <taxon>Acariformes</taxon>
        <taxon>Trombidiformes</taxon>
        <taxon>Prostigmata</taxon>
        <taxon>Eleutherengona</taxon>
        <taxon>Raphignathae</taxon>
        <taxon>Tetranychoidea</taxon>
        <taxon>Tetranychidae</taxon>
        <taxon>Tetranychus</taxon>
    </lineage>
</organism>
<dbReference type="AlphaFoldDB" id="T1KSP2"/>
<dbReference type="Proteomes" id="UP000015104">
    <property type="component" value="Unassembled WGS sequence"/>
</dbReference>
<reference evidence="2" key="2">
    <citation type="submission" date="2015-06" db="UniProtKB">
        <authorList>
            <consortium name="EnsemblMetazoa"/>
        </authorList>
    </citation>
    <scope>IDENTIFICATION</scope>
</reference>
<feature type="compositionally biased region" description="Basic and acidic residues" evidence="1">
    <location>
        <begin position="47"/>
        <end position="64"/>
    </location>
</feature>
<feature type="region of interest" description="Disordered" evidence="1">
    <location>
        <begin position="1"/>
        <end position="74"/>
    </location>
</feature>
<sequence>MNNFEIGDDLDQTNLSWAGNEDTQAEINGKSVDQPRESSSGTLIQKIQDEKDGTERGEEIDSQTKENNGQQMGNLEEDELNTSNNEIQIQYSKIIPDEEQIQVLDEFLDKVIMARTAAQKKKIVEKTSDEEMGKLKATITQIIWNDPKSGRSFNQELIQKINQLIDIMKWGWKLSEISNTPSADNLTLCGEDMNPNQSKIQDEQIKELEKFLELIFSEKEKNKIKEAIKTVDLQERERYYKTMVESKKDGNNQLPKNVIAKIKRLEKIPGWVKLGETKIIKNEDIQKMERFLDIVFKNNAEAAIQSEILKFKEEIIEDIKEIISEILYPSLINANWVHDPKMMANINKLIKITKWTIQKRATKRKIHGKESTENQKRKKASDEAEINNDETPTFEKNTETTSTESNLVKSNDKNDTIYKNNQTIMITRGQIVTPELSQNESLSISLKEGQGSDEKDKRDKFYIEKARYIRPAETMSNDHIKRWHYETPRGFGLFIKGPSYTSKTMDDILQTTTETFGPIKNIYMDDKYTLVVMHNEKDREKMKGIIEQKEGLIVESAKYRLPVIKFSVHKNILERGTEKLVRDLKQWNGLNKFQNEKFALTSIHQIGQTDYMILLFEIHPDIRNYIIETLRGELRLSNKSYPVKS</sequence>
<dbReference type="EnsemblMetazoa" id="tetur20g00320.1">
    <property type="protein sequence ID" value="tetur20g00320.1"/>
    <property type="gene ID" value="tetur20g00320"/>
</dbReference>
<proteinExistence type="predicted"/>
<accession>T1KSP2</accession>
<feature type="compositionally biased region" description="Polar residues" evidence="1">
    <location>
        <begin position="12"/>
        <end position="26"/>
    </location>
</feature>
<evidence type="ECO:0000313" key="2">
    <source>
        <dbReference type="EnsemblMetazoa" id="tetur20g00320.1"/>
    </source>
</evidence>
<feature type="compositionally biased region" description="Low complexity" evidence="1">
    <location>
        <begin position="390"/>
        <end position="404"/>
    </location>
</feature>
<name>T1KSP2_TETUR</name>
<feature type="compositionally biased region" description="Acidic residues" evidence="1">
    <location>
        <begin position="1"/>
        <end position="11"/>
    </location>
</feature>